<dbReference type="PANTHER" id="PTHR33365:SF11">
    <property type="entry name" value="TAT PATHWAY SIGNAL SEQUENCE"/>
    <property type="match status" value="1"/>
</dbReference>
<dbReference type="Proteomes" id="UP000309038">
    <property type="component" value="Unassembled WGS sequence"/>
</dbReference>
<proteinExistence type="inferred from homology"/>
<gene>
    <name evidence="4" type="ORF">EW026_g6287</name>
</gene>
<name>A0A4V6S0V7_9APHY</name>
<dbReference type="EMBL" id="SGPJ01000331">
    <property type="protein sequence ID" value="THG95352.1"/>
    <property type="molecule type" value="Genomic_DNA"/>
</dbReference>
<dbReference type="InterPro" id="IPR021765">
    <property type="entry name" value="UstYa-like"/>
</dbReference>
<organism evidence="4 5">
    <name type="scientific">Hermanssonia centrifuga</name>
    <dbReference type="NCBI Taxonomy" id="98765"/>
    <lineage>
        <taxon>Eukaryota</taxon>
        <taxon>Fungi</taxon>
        <taxon>Dikarya</taxon>
        <taxon>Basidiomycota</taxon>
        <taxon>Agaricomycotina</taxon>
        <taxon>Agaricomycetes</taxon>
        <taxon>Polyporales</taxon>
        <taxon>Meruliaceae</taxon>
        <taxon>Hermanssonia</taxon>
    </lineage>
</organism>
<comment type="caution">
    <text evidence="4">The sequence shown here is derived from an EMBL/GenBank/DDBJ whole genome shotgun (WGS) entry which is preliminary data.</text>
</comment>
<dbReference type="GO" id="GO:0043386">
    <property type="term" value="P:mycotoxin biosynthetic process"/>
    <property type="evidence" value="ECO:0007669"/>
    <property type="project" value="InterPro"/>
</dbReference>
<evidence type="ECO:0000313" key="5">
    <source>
        <dbReference type="Proteomes" id="UP000309038"/>
    </source>
</evidence>
<protein>
    <submittedName>
        <fullName evidence="4">Uncharacterized protein</fullName>
    </submittedName>
</protein>
<keyword evidence="2" id="KW-0560">Oxidoreductase</keyword>
<evidence type="ECO:0000256" key="3">
    <source>
        <dbReference type="ARBA" id="ARBA00035112"/>
    </source>
</evidence>
<dbReference type="AlphaFoldDB" id="A0A4V6S0V7"/>
<dbReference type="Pfam" id="PF11807">
    <property type="entry name" value="UstYa"/>
    <property type="match status" value="1"/>
</dbReference>
<dbReference type="GO" id="GO:0016491">
    <property type="term" value="F:oxidoreductase activity"/>
    <property type="evidence" value="ECO:0007669"/>
    <property type="project" value="UniProtKB-KW"/>
</dbReference>
<evidence type="ECO:0000256" key="1">
    <source>
        <dbReference type="ARBA" id="ARBA00004685"/>
    </source>
</evidence>
<comment type="pathway">
    <text evidence="1">Mycotoxin biosynthesis.</text>
</comment>
<sequence length="199" mass="23065">MAAKAARMRPSLLVLLICLFGWSLVLKIGSIFVLKKLYPESNGNYSYIGYDYPDEWPIDRPPVLMAFSHSVRFELDSPDGIAEWAAIIPGDGLVHLGEQKEPYTISMMHQLRCLDILREELVRERDDSEGPSTLSRHCLNYMKQMVMCRGDIELEPFQYPNHKDPIDMEGIYECRDWSAVYTEVEKNQVEFGKWLEQRA</sequence>
<accession>A0A4V6S0V7</accession>
<keyword evidence="5" id="KW-1185">Reference proteome</keyword>
<comment type="similarity">
    <text evidence="3">Belongs to the ustYa family.</text>
</comment>
<reference evidence="4 5" key="1">
    <citation type="submission" date="2019-02" db="EMBL/GenBank/DDBJ databases">
        <title>Genome sequencing of the rare red list fungi Phlebia centrifuga.</title>
        <authorList>
            <person name="Buettner E."/>
            <person name="Kellner H."/>
        </authorList>
    </citation>
    <scope>NUCLEOTIDE SEQUENCE [LARGE SCALE GENOMIC DNA]</scope>
    <source>
        <strain evidence="4 5">DSM 108282</strain>
    </source>
</reference>
<evidence type="ECO:0000313" key="4">
    <source>
        <dbReference type="EMBL" id="THG95352.1"/>
    </source>
</evidence>
<evidence type="ECO:0000256" key="2">
    <source>
        <dbReference type="ARBA" id="ARBA00023002"/>
    </source>
</evidence>
<dbReference type="PANTHER" id="PTHR33365">
    <property type="entry name" value="YALI0B05434P"/>
    <property type="match status" value="1"/>
</dbReference>